<dbReference type="GO" id="GO:0030246">
    <property type="term" value="F:carbohydrate binding"/>
    <property type="evidence" value="ECO:0007669"/>
    <property type="project" value="InterPro"/>
</dbReference>
<protein>
    <recommendedName>
        <fullName evidence="4">NDH-dependent cyclic electron flow 5</fullName>
    </recommendedName>
</protein>
<reference evidence="2 3" key="1">
    <citation type="journal article" date="2016" name="G3 (Bethesda)">
        <title>First Draft Assembly and Annotation of the Genome of a California Endemic Oak Quercus lobata Nee (Fagaceae).</title>
        <authorList>
            <person name="Sork V.L."/>
            <person name="Fitz-Gibbon S.T."/>
            <person name="Puiu D."/>
            <person name="Crepeau M."/>
            <person name="Gugger P.F."/>
            <person name="Sherman R."/>
            <person name="Stevens K."/>
            <person name="Langley C.H."/>
            <person name="Pellegrini M."/>
            <person name="Salzberg S.L."/>
        </authorList>
    </citation>
    <scope>NUCLEOTIDE SEQUENCE [LARGE SCALE GENOMIC DNA]</scope>
    <source>
        <strain evidence="2 3">cv. SW786</strain>
    </source>
</reference>
<keyword evidence="3" id="KW-1185">Reference proteome</keyword>
<evidence type="ECO:0000313" key="2">
    <source>
        <dbReference type="EnsemblPlants" id="QL07p019728:mrna"/>
    </source>
</evidence>
<evidence type="ECO:0008006" key="4">
    <source>
        <dbReference type="Google" id="ProtNLM"/>
    </source>
</evidence>
<organism evidence="2 3">
    <name type="scientific">Quercus lobata</name>
    <name type="common">Valley oak</name>
    <dbReference type="NCBI Taxonomy" id="97700"/>
    <lineage>
        <taxon>Eukaryota</taxon>
        <taxon>Viridiplantae</taxon>
        <taxon>Streptophyta</taxon>
        <taxon>Embryophyta</taxon>
        <taxon>Tracheophyta</taxon>
        <taxon>Spermatophyta</taxon>
        <taxon>Magnoliopsida</taxon>
        <taxon>eudicotyledons</taxon>
        <taxon>Gunneridae</taxon>
        <taxon>Pentapetalae</taxon>
        <taxon>rosids</taxon>
        <taxon>fabids</taxon>
        <taxon>Fagales</taxon>
        <taxon>Fagaceae</taxon>
        <taxon>Quercus</taxon>
    </lineage>
</organism>
<reference evidence="2" key="2">
    <citation type="submission" date="2021-01" db="UniProtKB">
        <authorList>
            <consortium name="EnsemblPlants"/>
        </authorList>
    </citation>
    <scope>IDENTIFICATION</scope>
</reference>
<feature type="compositionally biased region" description="Acidic residues" evidence="1">
    <location>
        <begin position="300"/>
        <end position="310"/>
    </location>
</feature>
<dbReference type="PANTHER" id="PTHR11122">
    <property type="entry name" value="APOSPORY-ASSOCIATED PROTEIN C-RELATED"/>
    <property type="match status" value="1"/>
</dbReference>
<evidence type="ECO:0000256" key="1">
    <source>
        <dbReference type="SAM" id="MobiDB-lite"/>
    </source>
</evidence>
<dbReference type="Proteomes" id="UP000594261">
    <property type="component" value="Chromosome 7"/>
</dbReference>
<dbReference type="OMA" id="HANIRRT"/>
<dbReference type="GO" id="GO:0005737">
    <property type="term" value="C:cytoplasm"/>
    <property type="evidence" value="ECO:0007669"/>
    <property type="project" value="TreeGrafter"/>
</dbReference>
<dbReference type="EnsemblPlants" id="QL07p019728:mrna">
    <property type="protein sequence ID" value="QL07p019728:mrna"/>
    <property type="gene ID" value="QL07p019728"/>
</dbReference>
<dbReference type="EMBL" id="LRBV02000007">
    <property type="status" value="NOT_ANNOTATED_CDS"/>
    <property type="molecule type" value="Genomic_DNA"/>
</dbReference>
<dbReference type="AlphaFoldDB" id="A0A7N2M2M7"/>
<dbReference type="Gene3D" id="2.70.98.10">
    <property type="match status" value="1"/>
</dbReference>
<accession>A0A7N2M2M7</accession>
<evidence type="ECO:0000313" key="3">
    <source>
        <dbReference type="Proteomes" id="UP000594261"/>
    </source>
</evidence>
<proteinExistence type="predicted"/>
<dbReference type="GO" id="GO:0047938">
    <property type="term" value="F:glucose-6-phosphate 1-epimerase activity"/>
    <property type="evidence" value="ECO:0007669"/>
    <property type="project" value="TreeGrafter"/>
</dbReference>
<feature type="region of interest" description="Disordered" evidence="1">
    <location>
        <begin position="281"/>
        <end position="311"/>
    </location>
</feature>
<dbReference type="FunCoup" id="A0A7N2M2M7">
    <property type="interactions" value="1105"/>
</dbReference>
<dbReference type="InParanoid" id="A0A7N2M2M7"/>
<sequence>MACNSLSLFSPNYFIPISTKPPAKHLFSSHTYLPCNFSQYYNSKREFPLPSVASIPYQPINVDYLEEEFSGHGVTFEGIGDNCVAKMGLENGSTVNLMLPSGLISSYKAPMWHGGKVELLHTSVSEDENGGAVIQGGVSLALNCSSDGDDEVSWSPCNWALRNIRGDAQESIQVELIDRDSENKIEVKYIVTLKKDMLSSELVVSNSNSSSLLQLTGSIVSHLVVSTPDATYALGLEGSDFFNRSPLLTNFALVPPDFGQKNEFGLGQFLGQMTLKGLSSGWGARNQNTADDAESSPRESEEEMEGEEDDNYKHLKEQMSRIYTSAPRYFTIIDRKVDQMLTNLIRSISISLLCACTPTPECGAPLLSPLSAPVVSSGGDDCAAQWKLVWVFVSCFVALVRIAASRSIAMPFCIFQVPSK</sequence>
<dbReference type="PANTHER" id="PTHR11122:SF15">
    <property type="entry name" value="PROTEIN NDH-DEPENDENT CYCLIC ELECTRON FLOW 5"/>
    <property type="match status" value="1"/>
</dbReference>
<dbReference type="InterPro" id="IPR014718">
    <property type="entry name" value="GH-type_carb-bd"/>
</dbReference>
<dbReference type="Gramene" id="QL07p019728:mrna">
    <property type="protein sequence ID" value="QL07p019728:mrna"/>
    <property type="gene ID" value="QL07p019728"/>
</dbReference>
<name>A0A7N2M2M7_QUELO</name>